<dbReference type="OrthoDB" id="8191639at2759"/>
<evidence type="ECO:0000259" key="9">
    <source>
        <dbReference type="SMART" id="SM00479"/>
    </source>
</evidence>
<proteinExistence type="inferred from homology"/>
<evidence type="ECO:0000256" key="8">
    <source>
        <dbReference type="SAM" id="MobiDB-lite"/>
    </source>
</evidence>
<sequence length="397" mass="43575">AAPSGAARGKRKKRRKKRKGLGKAVAVPKGPGMAAAGPPRSPQEFSCNWKALQELLKQKANKSNKPSAVGDTKMKQPLKAAKSPEVPAVSGNVVKVKSTNQMESGSVKASPPLAKPESKGVAASKNLNGTKSNGKGCKEKKKNGIVVKEKDELKHKRRKAEEHVEQQPKEADIWFDDVDPKDIEAAIGPEAAKIARRNLGLDTEQSQAVEQVLVKEKAFDGLTQAVAMDCEMVGVGPKGEDSILARVSIVNQFGKCVYDKYVKPTEKVTDYRTAVSGIRPQNVNTGEDFKAVQKEVAEILKGRILVGHALRNDLQVLLLDHPQKNIRDTQRYKPFKQRVKSSRPSLKLLCEKLLNIQVQTAEHCSIQDAQAAMRLYTLEKKKWEAAVRSKANNKNCK</sequence>
<dbReference type="GO" id="GO:0003676">
    <property type="term" value="F:nucleic acid binding"/>
    <property type="evidence" value="ECO:0007669"/>
    <property type="project" value="InterPro"/>
</dbReference>
<comment type="subcellular location">
    <subcellularLocation>
        <location evidence="1">Nucleus</location>
    </subcellularLocation>
</comment>
<feature type="non-terminal residue" evidence="10">
    <location>
        <position position="397"/>
    </location>
</feature>
<dbReference type="InterPro" id="IPR037431">
    <property type="entry name" value="REX4_DEDDh_dom"/>
</dbReference>
<dbReference type="FunFam" id="3.30.420.10:FF:000007">
    <property type="entry name" value="Interferon-stimulated exonuclease gene 20"/>
    <property type="match status" value="1"/>
</dbReference>
<evidence type="ECO:0000313" key="11">
    <source>
        <dbReference type="Proteomes" id="UP000623542"/>
    </source>
</evidence>
<dbReference type="InterPro" id="IPR036397">
    <property type="entry name" value="RNaseH_sf"/>
</dbReference>
<dbReference type="GO" id="GO:0008408">
    <property type="term" value="F:3'-5' exonuclease activity"/>
    <property type="evidence" value="ECO:0007669"/>
    <property type="project" value="InterPro"/>
</dbReference>
<dbReference type="InterPro" id="IPR012337">
    <property type="entry name" value="RNaseH-like_sf"/>
</dbReference>
<dbReference type="GO" id="GO:0006308">
    <property type="term" value="P:DNA catabolic process"/>
    <property type="evidence" value="ECO:0007669"/>
    <property type="project" value="TreeGrafter"/>
</dbReference>
<comment type="caution">
    <text evidence="10">The sequence shown here is derived from an EMBL/GenBank/DDBJ whole genome shotgun (WGS) entry which is preliminary data.</text>
</comment>
<evidence type="ECO:0000256" key="3">
    <source>
        <dbReference type="ARBA" id="ARBA00016937"/>
    </source>
</evidence>
<dbReference type="GO" id="GO:0005730">
    <property type="term" value="C:nucleolus"/>
    <property type="evidence" value="ECO:0007669"/>
    <property type="project" value="UniProtKB-ARBA"/>
</dbReference>
<protein>
    <recommendedName>
        <fullName evidence="3">RNA exonuclease 4</fullName>
    </recommendedName>
</protein>
<dbReference type="AlphaFoldDB" id="A0A851UFX2"/>
<dbReference type="SUPFAM" id="SSF53098">
    <property type="entry name" value="Ribonuclease H-like"/>
    <property type="match status" value="1"/>
</dbReference>
<reference evidence="10" key="1">
    <citation type="submission" date="2019-09" db="EMBL/GenBank/DDBJ databases">
        <title>Bird 10,000 Genomes (B10K) Project - Family phase.</title>
        <authorList>
            <person name="Zhang G."/>
        </authorList>
    </citation>
    <scope>NUCLEOTIDE SEQUENCE</scope>
    <source>
        <strain evidence="10">B10K-IZCAS-20218</strain>
        <tissue evidence="10">Blood</tissue>
    </source>
</reference>
<dbReference type="PANTHER" id="PTHR12801:SF158">
    <property type="entry name" value="RNA EXONUCLEASE 4"/>
    <property type="match status" value="1"/>
</dbReference>
<keyword evidence="5" id="KW-0378">Hydrolase</keyword>
<dbReference type="Pfam" id="PF00929">
    <property type="entry name" value="RNase_T"/>
    <property type="match status" value="1"/>
</dbReference>
<feature type="region of interest" description="Disordered" evidence="8">
    <location>
        <begin position="1"/>
        <end position="86"/>
    </location>
</feature>
<comment type="similarity">
    <text evidence="2">Belongs to the REXO4 family.</text>
</comment>
<evidence type="ECO:0000256" key="7">
    <source>
        <dbReference type="ARBA" id="ARBA00023242"/>
    </source>
</evidence>
<dbReference type="Proteomes" id="UP000623542">
    <property type="component" value="Unassembled WGS sequence"/>
</dbReference>
<evidence type="ECO:0000256" key="4">
    <source>
        <dbReference type="ARBA" id="ARBA00022722"/>
    </source>
</evidence>
<evidence type="ECO:0000256" key="1">
    <source>
        <dbReference type="ARBA" id="ARBA00004123"/>
    </source>
</evidence>
<gene>
    <name evidence="10" type="primary">Rexo4</name>
    <name evidence="10" type="ORF">ELAFOR_R00588</name>
</gene>
<dbReference type="GO" id="GO:0006364">
    <property type="term" value="P:rRNA processing"/>
    <property type="evidence" value="ECO:0007669"/>
    <property type="project" value="InterPro"/>
</dbReference>
<organism evidence="10 11">
    <name type="scientific">Elachura formosa</name>
    <name type="common">spotted wren-babbler</name>
    <dbReference type="NCBI Taxonomy" id="1463973"/>
    <lineage>
        <taxon>Eukaryota</taxon>
        <taxon>Metazoa</taxon>
        <taxon>Chordata</taxon>
        <taxon>Craniata</taxon>
        <taxon>Vertebrata</taxon>
        <taxon>Euteleostomi</taxon>
        <taxon>Archelosauria</taxon>
        <taxon>Archosauria</taxon>
        <taxon>Dinosauria</taxon>
        <taxon>Saurischia</taxon>
        <taxon>Theropoda</taxon>
        <taxon>Coelurosauria</taxon>
        <taxon>Aves</taxon>
        <taxon>Neognathae</taxon>
        <taxon>Neoaves</taxon>
        <taxon>Telluraves</taxon>
        <taxon>Australaves</taxon>
        <taxon>Passeriformes</taxon>
        <taxon>Elachuridae</taxon>
        <taxon>Elachura</taxon>
    </lineage>
</organism>
<feature type="compositionally biased region" description="Basic residues" evidence="8">
    <location>
        <begin position="8"/>
        <end position="21"/>
    </location>
</feature>
<feature type="region of interest" description="Disordered" evidence="8">
    <location>
        <begin position="98"/>
        <end position="144"/>
    </location>
</feature>
<evidence type="ECO:0000313" key="10">
    <source>
        <dbReference type="EMBL" id="NXD25870.1"/>
    </source>
</evidence>
<keyword evidence="7" id="KW-0539">Nucleus</keyword>
<evidence type="ECO:0000256" key="5">
    <source>
        <dbReference type="ARBA" id="ARBA00022801"/>
    </source>
</evidence>
<dbReference type="InterPro" id="IPR047021">
    <property type="entry name" value="REXO1/3/4-like"/>
</dbReference>
<accession>A0A851UFX2</accession>
<evidence type="ECO:0000256" key="2">
    <source>
        <dbReference type="ARBA" id="ARBA00010489"/>
    </source>
</evidence>
<feature type="non-terminal residue" evidence="10">
    <location>
        <position position="1"/>
    </location>
</feature>
<dbReference type="InterPro" id="IPR013520">
    <property type="entry name" value="Ribonucl_H"/>
</dbReference>
<dbReference type="SMART" id="SM00479">
    <property type="entry name" value="EXOIII"/>
    <property type="match status" value="1"/>
</dbReference>
<keyword evidence="6 10" id="KW-0269">Exonuclease</keyword>
<dbReference type="Gene3D" id="3.30.420.10">
    <property type="entry name" value="Ribonuclease H-like superfamily/Ribonuclease H"/>
    <property type="match status" value="1"/>
</dbReference>
<feature type="domain" description="Exonuclease" evidence="9">
    <location>
        <begin position="224"/>
        <end position="385"/>
    </location>
</feature>
<keyword evidence="4" id="KW-0540">Nuclease</keyword>
<dbReference type="CDD" id="cd06144">
    <property type="entry name" value="REX4_like"/>
    <property type="match status" value="1"/>
</dbReference>
<name>A0A851UFX2_9PASS</name>
<dbReference type="EMBL" id="WBNG01000370">
    <property type="protein sequence ID" value="NXD25870.1"/>
    <property type="molecule type" value="Genomic_DNA"/>
</dbReference>
<feature type="compositionally biased region" description="Low complexity" evidence="8">
    <location>
        <begin position="22"/>
        <end position="38"/>
    </location>
</feature>
<keyword evidence="11" id="KW-1185">Reference proteome</keyword>
<evidence type="ECO:0000256" key="6">
    <source>
        <dbReference type="ARBA" id="ARBA00022839"/>
    </source>
</evidence>
<dbReference type="PANTHER" id="PTHR12801">
    <property type="entry name" value="RNA EXONUCLEASE REXO1 / RECO3 FAMILY MEMBER-RELATED"/>
    <property type="match status" value="1"/>
</dbReference>